<dbReference type="InterPro" id="IPR006315">
    <property type="entry name" value="OM_autotransptr_brl_dom"/>
</dbReference>
<dbReference type="Gene3D" id="2.40.160.20">
    <property type="match status" value="1"/>
</dbReference>
<gene>
    <name evidence="7" type="ORF">GRI48_03050</name>
</gene>
<feature type="chain" id="PRO_5032308298" evidence="5">
    <location>
        <begin position="23"/>
        <end position="220"/>
    </location>
</feature>
<evidence type="ECO:0000313" key="7">
    <source>
        <dbReference type="EMBL" id="MXO61980.1"/>
    </source>
</evidence>
<dbReference type="InterPro" id="IPR051692">
    <property type="entry name" value="OMP-like"/>
</dbReference>
<organism evidence="7 8">
    <name type="scientific">Qipengyuania oceanensis</name>
    <dbReference type="NCBI Taxonomy" id="1463597"/>
    <lineage>
        <taxon>Bacteria</taxon>
        <taxon>Pseudomonadati</taxon>
        <taxon>Pseudomonadota</taxon>
        <taxon>Alphaproteobacteria</taxon>
        <taxon>Sphingomonadales</taxon>
        <taxon>Erythrobacteraceae</taxon>
        <taxon>Qipengyuania</taxon>
    </lineage>
</organism>
<evidence type="ECO:0000313" key="8">
    <source>
        <dbReference type="Proteomes" id="UP000445582"/>
    </source>
</evidence>
<comment type="subcellular location">
    <subcellularLocation>
        <location evidence="1">Membrane</location>
    </subcellularLocation>
</comment>
<dbReference type="InterPro" id="IPR011250">
    <property type="entry name" value="OMP/PagP_B-barrel"/>
</dbReference>
<dbReference type="SUPFAM" id="SSF56925">
    <property type="entry name" value="OMPA-like"/>
    <property type="match status" value="1"/>
</dbReference>
<dbReference type="RefSeq" id="WP_160671228.1">
    <property type="nucleotide sequence ID" value="NZ_WTYN01000001.1"/>
</dbReference>
<proteinExistence type="inferred from homology"/>
<feature type="signal peptide" evidence="5">
    <location>
        <begin position="1"/>
        <end position="22"/>
    </location>
</feature>
<sequence length="220" mass="23699">MKKIAILAAATSAAAFATPALAQDNTPFTGPRVEALVGYDIVKAGSSVDDDGNDNNDQSMEGINYGAGIGYDFNAGGVVLGVEAEYMDSSADTDFENGDFEGFGFGNVNANRDLYIGARVGVPVQPDLLLYAKGGYTNAKFDVRSNDGTTEFNQDIDTDGWRVGAGVEYATSNNMFVKAEYRYSKYEEAEIDFGGDIPDSDRFDIDTDRHQFVVGVGFRF</sequence>
<comment type="caution">
    <text evidence="7">The sequence shown here is derived from an EMBL/GenBank/DDBJ whole genome shotgun (WGS) entry which is preliminary data.</text>
</comment>
<evidence type="ECO:0000259" key="6">
    <source>
        <dbReference type="Pfam" id="PF13505"/>
    </source>
</evidence>
<keyword evidence="2 5" id="KW-0732">Signal</keyword>
<comment type="similarity">
    <text evidence="4">Belongs to the Omp25/RopB family.</text>
</comment>
<keyword evidence="3" id="KW-0472">Membrane</keyword>
<evidence type="ECO:0000256" key="1">
    <source>
        <dbReference type="ARBA" id="ARBA00004370"/>
    </source>
</evidence>
<dbReference type="PANTHER" id="PTHR34001:SF3">
    <property type="entry name" value="BLL7405 PROTEIN"/>
    <property type="match status" value="1"/>
</dbReference>
<evidence type="ECO:0000256" key="3">
    <source>
        <dbReference type="ARBA" id="ARBA00023136"/>
    </source>
</evidence>
<dbReference type="OrthoDB" id="8222426at2"/>
<dbReference type="InterPro" id="IPR027385">
    <property type="entry name" value="Beta-barrel_OMP"/>
</dbReference>
<name>A0A844YBT4_9SPHN</name>
<evidence type="ECO:0000256" key="5">
    <source>
        <dbReference type="SAM" id="SignalP"/>
    </source>
</evidence>
<protein>
    <submittedName>
        <fullName evidence="7">Outer membrane beta-barrel protein</fullName>
    </submittedName>
</protein>
<evidence type="ECO:0000256" key="4">
    <source>
        <dbReference type="ARBA" id="ARBA00038306"/>
    </source>
</evidence>
<feature type="domain" description="Outer membrane protein beta-barrel" evidence="6">
    <location>
        <begin position="9"/>
        <end position="220"/>
    </location>
</feature>
<accession>A0A844YBT4</accession>
<dbReference type="Proteomes" id="UP000445582">
    <property type="component" value="Unassembled WGS sequence"/>
</dbReference>
<dbReference type="Pfam" id="PF13505">
    <property type="entry name" value="OMP_b-brl"/>
    <property type="match status" value="1"/>
</dbReference>
<evidence type="ECO:0000256" key="2">
    <source>
        <dbReference type="ARBA" id="ARBA00022729"/>
    </source>
</evidence>
<keyword evidence="8" id="KW-1185">Reference proteome</keyword>
<dbReference type="AlphaFoldDB" id="A0A844YBT4"/>
<dbReference type="NCBIfam" id="TIGR01414">
    <property type="entry name" value="autotrans_barl"/>
    <property type="match status" value="1"/>
</dbReference>
<dbReference type="PANTHER" id="PTHR34001">
    <property type="entry name" value="BLL7405 PROTEIN"/>
    <property type="match status" value="1"/>
</dbReference>
<dbReference type="GO" id="GO:0019867">
    <property type="term" value="C:outer membrane"/>
    <property type="evidence" value="ECO:0007669"/>
    <property type="project" value="InterPro"/>
</dbReference>
<reference evidence="7 8" key="1">
    <citation type="submission" date="2019-12" db="EMBL/GenBank/DDBJ databases">
        <title>Genomic-based taxomic classification of the family Erythrobacteraceae.</title>
        <authorList>
            <person name="Xu L."/>
        </authorList>
    </citation>
    <scope>NUCLEOTIDE SEQUENCE [LARGE SCALE GENOMIC DNA]</scope>
    <source>
        <strain evidence="7 8">MCCC 1A09965</strain>
    </source>
</reference>
<dbReference type="EMBL" id="WTYN01000001">
    <property type="protein sequence ID" value="MXO61980.1"/>
    <property type="molecule type" value="Genomic_DNA"/>
</dbReference>